<organism evidence="2 3">
    <name type="scientific">Lithocarpus litseifolius</name>
    <dbReference type="NCBI Taxonomy" id="425828"/>
    <lineage>
        <taxon>Eukaryota</taxon>
        <taxon>Viridiplantae</taxon>
        <taxon>Streptophyta</taxon>
        <taxon>Embryophyta</taxon>
        <taxon>Tracheophyta</taxon>
        <taxon>Spermatophyta</taxon>
        <taxon>Magnoliopsida</taxon>
        <taxon>eudicotyledons</taxon>
        <taxon>Gunneridae</taxon>
        <taxon>Pentapetalae</taxon>
        <taxon>rosids</taxon>
        <taxon>fabids</taxon>
        <taxon>Fagales</taxon>
        <taxon>Fagaceae</taxon>
        <taxon>Lithocarpus</taxon>
    </lineage>
</organism>
<evidence type="ECO:0000313" key="3">
    <source>
        <dbReference type="Proteomes" id="UP001459277"/>
    </source>
</evidence>
<feature type="compositionally biased region" description="Polar residues" evidence="1">
    <location>
        <begin position="1"/>
        <end position="10"/>
    </location>
</feature>
<dbReference type="AlphaFoldDB" id="A0AAW2BBT1"/>
<keyword evidence="3" id="KW-1185">Reference proteome</keyword>
<accession>A0AAW2BBT1</accession>
<gene>
    <name evidence="2" type="ORF">SO802_032802</name>
</gene>
<dbReference type="EMBL" id="JAZDWU010000012">
    <property type="protein sequence ID" value="KAK9983277.1"/>
    <property type="molecule type" value="Genomic_DNA"/>
</dbReference>
<evidence type="ECO:0000256" key="1">
    <source>
        <dbReference type="SAM" id="MobiDB-lite"/>
    </source>
</evidence>
<proteinExistence type="predicted"/>
<comment type="caution">
    <text evidence="2">The sequence shown here is derived from an EMBL/GenBank/DDBJ whole genome shotgun (WGS) entry which is preliminary data.</text>
</comment>
<dbReference type="Proteomes" id="UP001459277">
    <property type="component" value="Unassembled WGS sequence"/>
</dbReference>
<name>A0AAW2BBT1_9ROSI</name>
<evidence type="ECO:0000313" key="2">
    <source>
        <dbReference type="EMBL" id="KAK9983277.1"/>
    </source>
</evidence>
<sequence>MSSTPTTTATFPWLSSPPSAALAPRWRSLRAPRRVQALRSGPERPHLRLRAPPHPQLLGHEMLHRRLPPDDLIRRF</sequence>
<protein>
    <submittedName>
        <fullName evidence="2">Uncharacterized protein</fullName>
    </submittedName>
</protein>
<reference evidence="2 3" key="1">
    <citation type="submission" date="2024-01" db="EMBL/GenBank/DDBJ databases">
        <title>A telomere-to-telomere, gap-free genome of sweet tea (Lithocarpus litseifolius).</title>
        <authorList>
            <person name="Zhou J."/>
        </authorList>
    </citation>
    <scope>NUCLEOTIDE SEQUENCE [LARGE SCALE GENOMIC DNA]</scope>
    <source>
        <strain evidence="2">Zhou-2022a</strain>
        <tissue evidence="2">Leaf</tissue>
    </source>
</reference>
<feature type="region of interest" description="Disordered" evidence="1">
    <location>
        <begin position="1"/>
        <end position="28"/>
    </location>
</feature>